<dbReference type="Pfam" id="PF02321">
    <property type="entry name" value="OEP"/>
    <property type="match status" value="2"/>
</dbReference>
<sequence>MVARRGIVHGLSGATLRAGLLGGLVLAGGLAWSGPLRAETLLDALATTYNSNPTLAAARAQLRATNEGVPQELSNWRPSVTVSVGAGPGTSRTSSPTTRAAGTDDFNSLHELSADVTVTQPLYRGGQTVAGTKRAEFEVYAQRARLASTEQSVLLDAATSFMDVWRDEAVLQLNLNNEQVLTRQLQASRDRFQVGEITRTDVAQSESRLSRATADRVQAEGNLRSSRATYQQVIGTAPGTLRPPGPLQGMPSTSADTVSAALSQNPDVIAAGFSQQAADRSVRQNIGALLPSVNLVGEFTHTSETSLPDYRTDSGSLLAELSVPLYQKGAVYSQVREAKQLLSQRRLQLDEARRSAEQSAVAAFQALSTARAQTQAYQAQVDSAQIALEGVRQENAVGARTVLDVLNAEQELLDAKVSLVGAQRDEIVAGFQVLSAEGRLNAKELGLPVKIYNPEDDYQAVRNKWFGLSAPGE</sequence>
<keyword evidence="3" id="KW-0813">Transport</keyword>
<keyword evidence="9" id="KW-1185">Reference proteome</keyword>
<dbReference type="PANTHER" id="PTHR30026:SF22">
    <property type="entry name" value="OUTER MEMBRANE EFFLUX PROTEIN"/>
    <property type="match status" value="1"/>
</dbReference>
<proteinExistence type="inferred from homology"/>
<dbReference type="GO" id="GO:1990281">
    <property type="term" value="C:efflux pump complex"/>
    <property type="evidence" value="ECO:0007669"/>
    <property type="project" value="TreeGrafter"/>
</dbReference>
<keyword evidence="5" id="KW-0812">Transmembrane</keyword>
<reference evidence="8 9" key="1">
    <citation type="submission" date="2017-04" db="EMBL/GenBank/DDBJ databases">
        <authorList>
            <person name="Afonso C.L."/>
            <person name="Miller P.J."/>
            <person name="Scott M.A."/>
            <person name="Spackman E."/>
            <person name="Goraichik I."/>
            <person name="Dimitrov K.M."/>
            <person name="Suarez D.L."/>
            <person name="Swayne D.E."/>
        </authorList>
    </citation>
    <scope>NUCLEOTIDE SEQUENCE [LARGE SCALE GENOMIC DNA]</scope>
    <source>
        <strain evidence="8 9">USBA 355</strain>
    </source>
</reference>
<dbReference type="NCBIfam" id="TIGR01844">
    <property type="entry name" value="type_I_sec_TolC"/>
    <property type="match status" value="1"/>
</dbReference>
<evidence type="ECO:0000313" key="9">
    <source>
        <dbReference type="Proteomes" id="UP000192917"/>
    </source>
</evidence>
<dbReference type="InterPro" id="IPR051906">
    <property type="entry name" value="TolC-like"/>
</dbReference>
<evidence type="ECO:0000256" key="3">
    <source>
        <dbReference type="ARBA" id="ARBA00022448"/>
    </source>
</evidence>
<dbReference type="SUPFAM" id="SSF56954">
    <property type="entry name" value="Outer membrane efflux proteins (OEP)"/>
    <property type="match status" value="1"/>
</dbReference>
<comment type="subcellular location">
    <subcellularLocation>
        <location evidence="1">Cell outer membrane</location>
    </subcellularLocation>
</comment>
<dbReference type="GO" id="GO:0015288">
    <property type="term" value="F:porin activity"/>
    <property type="evidence" value="ECO:0007669"/>
    <property type="project" value="TreeGrafter"/>
</dbReference>
<evidence type="ECO:0000256" key="2">
    <source>
        <dbReference type="ARBA" id="ARBA00007613"/>
    </source>
</evidence>
<gene>
    <name evidence="8" type="ORF">SAMN05428998_105285</name>
</gene>
<dbReference type="InterPro" id="IPR003423">
    <property type="entry name" value="OMP_efflux"/>
</dbReference>
<dbReference type="AlphaFoldDB" id="A0A1Y6BKJ0"/>
<dbReference type="GO" id="GO:0015562">
    <property type="term" value="F:efflux transmembrane transporter activity"/>
    <property type="evidence" value="ECO:0007669"/>
    <property type="project" value="InterPro"/>
</dbReference>
<comment type="similarity">
    <text evidence="2">Belongs to the outer membrane factor (OMF) (TC 1.B.17) family.</text>
</comment>
<dbReference type="GO" id="GO:0009279">
    <property type="term" value="C:cell outer membrane"/>
    <property type="evidence" value="ECO:0007669"/>
    <property type="project" value="UniProtKB-SubCell"/>
</dbReference>
<dbReference type="InterPro" id="IPR010130">
    <property type="entry name" value="T1SS_OMP_TolC"/>
</dbReference>
<evidence type="ECO:0000256" key="7">
    <source>
        <dbReference type="ARBA" id="ARBA00023237"/>
    </source>
</evidence>
<dbReference type="Proteomes" id="UP000192917">
    <property type="component" value="Unassembled WGS sequence"/>
</dbReference>
<name>A0A1Y6BKJ0_9PROT</name>
<evidence type="ECO:0000256" key="5">
    <source>
        <dbReference type="ARBA" id="ARBA00022692"/>
    </source>
</evidence>
<accession>A0A1Y6BKJ0</accession>
<organism evidence="8 9">
    <name type="scientific">Tistlia consotensis USBA 355</name>
    <dbReference type="NCBI Taxonomy" id="560819"/>
    <lineage>
        <taxon>Bacteria</taxon>
        <taxon>Pseudomonadati</taxon>
        <taxon>Pseudomonadota</taxon>
        <taxon>Alphaproteobacteria</taxon>
        <taxon>Rhodospirillales</taxon>
        <taxon>Rhodovibrionaceae</taxon>
        <taxon>Tistlia</taxon>
    </lineage>
</organism>
<protein>
    <submittedName>
        <fullName evidence="8">Outer membrane protein/outer membrane protein, adhesin transport system</fullName>
    </submittedName>
</protein>
<dbReference type="EMBL" id="FWZX01000005">
    <property type="protein sequence ID" value="SMF14659.1"/>
    <property type="molecule type" value="Genomic_DNA"/>
</dbReference>
<dbReference type="PANTHER" id="PTHR30026">
    <property type="entry name" value="OUTER MEMBRANE PROTEIN TOLC"/>
    <property type="match status" value="1"/>
</dbReference>
<evidence type="ECO:0000256" key="1">
    <source>
        <dbReference type="ARBA" id="ARBA00004442"/>
    </source>
</evidence>
<dbReference type="STRING" id="560819.SAMN05428998_105285"/>
<dbReference type="RefSeq" id="WP_085122376.1">
    <property type="nucleotide sequence ID" value="NZ_FWZX01000005.1"/>
</dbReference>
<evidence type="ECO:0000256" key="4">
    <source>
        <dbReference type="ARBA" id="ARBA00022452"/>
    </source>
</evidence>
<keyword evidence="4" id="KW-1134">Transmembrane beta strand</keyword>
<keyword evidence="6" id="KW-0472">Membrane</keyword>
<evidence type="ECO:0000256" key="6">
    <source>
        <dbReference type="ARBA" id="ARBA00023136"/>
    </source>
</evidence>
<keyword evidence="7" id="KW-0998">Cell outer membrane</keyword>
<evidence type="ECO:0000313" key="8">
    <source>
        <dbReference type="EMBL" id="SMF14659.1"/>
    </source>
</evidence>
<dbReference type="Gene3D" id="1.20.1600.10">
    <property type="entry name" value="Outer membrane efflux proteins (OEP)"/>
    <property type="match status" value="1"/>
</dbReference>